<dbReference type="Proteomes" id="UP001152798">
    <property type="component" value="Chromosome 3"/>
</dbReference>
<comment type="similarity">
    <text evidence="2">Belongs to the ABC transporter superfamily. ABCB family. Multidrug resistance exporter (TC 3.A.1.201) subfamily.</text>
</comment>
<keyword evidence="5 14" id="KW-0812">Transmembrane</keyword>
<dbReference type="Gene3D" id="1.20.1560.10">
    <property type="entry name" value="ABC transporter type 1, transmembrane domain"/>
    <property type="match status" value="1"/>
</dbReference>
<feature type="domain" description="ABC transporter" evidence="15">
    <location>
        <begin position="394"/>
        <end position="610"/>
    </location>
</feature>
<feature type="transmembrane region" description="Helical" evidence="14">
    <location>
        <begin position="143"/>
        <end position="165"/>
    </location>
</feature>
<comment type="catalytic activity">
    <reaction evidence="13">
        <text>ATP + H2O + xenobioticSide 1 = ADP + phosphate + xenobioticSide 2.</text>
        <dbReference type="EC" id="7.6.2.2"/>
    </reaction>
</comment>
<evidence type="ECO:0000313" key="17">
    <source>
        <dbReference type="EMBL" id="CAH1397293.1"/>
    </source>
</evidence>
<keyword evidence="8" id="KW-0067">ATP-binding</keyword>
<dbReference type="InterPro" id="IPR039421">
    <property type="entry name" value="Type_1_exporter"/>
</dbReference>
<keyword evidence="10 14" id="KW-1133">Transmembrane helix</keyword>
<sequence>MTVNQSATSTLDRVLKDNAKYLNNKRNKEDHHDQGATVSRLFRYAGCSDVFLMTLGTTASLVNGIMLPFTSLLFGDLTSAFVSQEKYAKDPRYLNNTALSYENIFARYQPLPALEESYGNRGVPEDFINLKVFLDLTHRYGSLYAIIGIVVCFLSFLQILCWEMACCNQICKIRQIYFAQTLRQDMTWYEERGNEDLTNKITDDMERMKDGLGSKVPILVQSVSLLLSGLTVGFFTNWRLTLVLMISGPILVAISGYTAKAGSEIAAREQLRYGIAGGIASQALASIKTVNAFGGEQFRDAVLKGKNLAMKKYYPLSVSLALSMGLVYFLYGFGLWYGSQLFLNHLLIPGQLFTVLMSVITGAIGIGNSLPNIIEISAAIGSAGIVLDIIDNIPKIDPYSKEGFTIENIKGVLSGLNLTIPAGKTVAIVGSSGCGKSTLVNLILRFFDPLSGKVFVDGYDLLNLNIQKLRQEIGVVSQEPVLFDVSIKENIRYGKPEATDEEIEEAAKLAFVHVFIEALPQGYNTLVGERGVRISGGQKQRIAIARALLRKPKILLLDEATSALDSHSETIVQAALDNASKDKTTIIIAHRLSAIHNADIIFTLKASKLF</sequence>
<dbReference type="OrthoDB" id="6500128at2759"/>
<dbReference type="InterPro" id="IPR011527">
    <property type="entry name" value="ABC1_TM_dom"/>
</dbReference>
<evidence type="ECO:0000256" key="3">
    <source>
        <dbReference type="ARBA" id="ARBA00012191"/>
    </source>
</evidence>
<evidence type="ECO:0000256" key="9">
    <source>
        <dbReference type="ARBA" id="ARBA00022967"/>
    </source>
</evidence>
<evidence type="ECO:0000256" key="2">
    <source>
        <dbReference type="ARBA" id="ARBA00007577"/>
    </source>
</evidence>
<evidence type="ECO:0000256" key="8">
    <source>
        <dbReference type="ARBA" id="ARBA00022840"/>
    </source>
</evidence>
<evidence type="ECO:0000256" key="7">
    <source>
        <dbReference type="ARBA" id="ARBA00022741"/>
    </source>
</evidence>
<evidence type="ECO:0000256" key="1">
    <source>
        <dbReference type="ARBA" id="ARBA00004141"/>
    </source>
</evidence>
<dbReference type="SUPFAM" id="SSF90123">
    <property type="entry name" value="ABC transporter transmembrane region"/>
    <property type="match status" value="1"/>
</dbReference>
<dbReference type="GO" id="GO:0005524">
    <property type="term" value="F:ATP binding"/>
    <property type="evidence" value="ECO:0007669"/>
    <property type="project" value="UniProtKB-KW"/>
</dbReference>
<evidence type="ECO:0000256" key="4">
    <source>
        <dbReference type="ARBA" id="ARBA00022448"/>
    </source>
</evidence>
<evidence type="ECO:0000256" key="12">
    <source>
        <dbReference type="ARBA" id="ARBA00023180"/>
    </source>
</evidence>
<evidence type="ECO:0000256" key="11">
    <source>
        <dbReference type="ARBA" id="ARBA00023136"/>
    </source>
</evidence>
<dbReference type="SUPFAM" id="SSF52540">
    <property type="entry name" value="P-loop containing nucleoside triphosphate hydrolases"/>
    <property type="match status" value="1"/>
</dbReference>
<evidence type="ECO:0000259" key="15">
    <source>
        <dbReference type="PROSITE" id="PS50893"/>
    </source>
</evidence>
<dbReference type="Pfam" id="PF00664">
    <property type="entry name" value="ABC_membrane"/>
    <property type="match status" value="1"/>
</dbReference>
<dbReference type="PROSITE" id="PS00211">
    <property type="entry name" value="ABC_TRANSPORTER_1"/>
    <property type="match status" value="1"/>
</dbReference>
<evidence type="ECO:0000256" key="13">
    <source>
        <dbReference type="ARBA" id="ARBA00034018"/>
    </source>
</evidence>
<dbReference type="PROSITE" id="PS50929">
    <property type="entry name" value="ABC_TM1F"/>
    <property type="match status" value="1"/>
</dbReference>
<dbReference type="AlphaFoldDB" id="A0A9P0H8D8"/>
<dbReference type="GO" id="GO:0005886">
    <property type="term" value="C:plasma membrane"/>
    <property type="evidence" value="ECO:0007669"/>
    <property type="project" value="TreeGrafter"/>
</dbReference>
<keyword evidence="12" id="KW-0325">Glycoprotein</keyword>
<dbReference type="Pfam" id="PF00005">
    <property type="entry name" value="ABC_tran"/>
    <property type="match status" value="1"/>
</dbReference>
<feature type="transmembrane region" description="Helical" evidence="14">
    <location>
        <begin position="313"/>
        <end position="334"/>
    </location>
</feature>
<feature type="transmembrane region" description="Helical" evidence="14">
    <location>
        <begin position="241"/>
        <end position="259"/>
    </location>
</feature>
<keyword evidence="18" id="KW-1185">Reference proteome</keyword>
<dbReference type="InterPro" id="IPR003593">
    <property type="entry name" value="AAA+_ATPase"/>
</dbReference>
<reference evidence="17" key="1">
    <citation type="submission" date="2022-01" db="EMBL/GenBank/DDBJ databases">
        <authorList>
            <person name="King R."/>
        </authorList>
    </citation>
    <scope>NUCLEOTIDE SEQUENCE</scope>
</reference>
<proteinExistence type="inferred from homology"/>
<keyword evidence="4" id="KW-0813">Transport</keyword>
<dbReference type="InterPro" id="IPR003439">
    <property type="entry name" value="ABC_transporter-like_ATP-bd"/>
</dbReference>
<evidence type="ECO:0000256" key="6">
    <source>
        <dbReference type="ARBA" id="ARBA00022737"/>
    </source>
</evidence>
<dbReference type="PROSITE" id="PS50893">
    <property type="entry name" value="ABC_TRANSPORTER_2"/>
    <property type="match status" value="1"/>
</dbReference>
<dbReference type="InterPro" id="IPR036640">
    <property type="entry name" value="ABC1_TM_sf"/>
</dbReference>
<dbReference type="FunFam" id="3.40.50.300:FF:000479">
    <property type="entry name" value="Multidrug resistance protein 1A"/>
    <property type="match status" value="1"/>
</dbReference>
<feature type="transmembrane region" description="Helical" evidence="14">
    <location>
        <begin position="50"/>
        <end position="74"/>
    </location>
</feature>
<dbReference type="GO" id="GO:0097254">
    <property type="term" value="P:renal tubular secretion"/>
    <property type="evidence" value="ECO:0007669"/>
    <property type="project" value="UniProtKB-ARBA"/>
</dbReference>
<dbReference type="Gene3D" id="3.40.50.300">
    <property type="entry name" value="P-loop containing nucleotide triphosphate hydrolases"/>
    <property type="match status" value="1"/>
</dbReference>
<feature type="transmembrane region" description="Helical" evidence="14">
    <location>
        <begin position="216"/>
        <end position="235"/>
    </location>
</feature>
<dbReference type="PANTHER" id="PTHR24222">
    <property type="entry name" value="ABC TRANSPORTER B FAMILY"/>
    <property type="match status" value="1"/>
</dbReference>
<dbReference type="SMART" id="SM00382">
    <property type="entry name" value="AAA"/>
    <property type="match status" value="1"/>
</dbReference>
<dbReference type="InterPro" id="IPR017871">
    <property type="entry name" value="ABC_transporter-like_CS"/>
</dbReference>
<dbReference type="EMBL" id="OV725079">
    <property type="protein sequence ID" value="CAH1397293.1"/>
    <property type="molecule type" value="Genomic_DNA"/>
</dbReference>
<dbReference type="GO" id="GO:0008559">
    <property type="term" value="F:ABC-type xenobiotic transporter activity"/>
    <property type="evidence" value="ECO:0007669"/>
    <property type="project" value="UniProtKB-EC"/>
</dbReference>
<comment type="subcellular location">
    <subcellularLocation>
        <location evidence="1">Membrane</location>
        <topology evidence="1">Multi-pass membrane protein</topology>
    </subcellularLocation>
</comment>
<evidence type="ECO:0000256" key="10">
    <source>
        <dbReference type="ARBA" id="ARBA00022989"/>
    </source>
</evidence>
<keyword evidence="11 14" id="KW-0472">Membrane</keyword>
<organism evidence="17 18">
    <name type="scientific">Nezara viridula</name>
    <name type="common">Southern green stink bug</name>
    <name type="synonym">Cimex viridulus</name>
    <dbReference type="NCBI Taxonomy" id="85310"/>
    <lineage>
        <taxon>Eukaryota</taxon>
        <taxon>Metazoa</taxon>
        <taxon>Ecdysozoa</taxon>
        <taxon>Arthropoda</taxon>
        <taxon>Hexapoda</taxon>
        <taxon>Insecta</taxon>
        <taxon>Pterygota</taxon>
        <taxon>Neoptera</taxon>
        <taxon>Paraneoptera</taxon>
        <taxon>Hemiptera</taxon>
        <taxon>Heteroptera</taxon>
        <taxon>Panheteroptera</taxon>
        <taxon>Pentatomomorpha</taxon>
        <taxon>Pentatomoidea</taxon>
        <taxon>Pentatomidae</taxon>
        <taxon>Pentatominae</taxon>
        <taxon>Nezara</taxon>
    </lineage>
</organism>
<name>A0A9P0H8D8_NEZVI</name>
<protein>
    <recommendedName>
        <fullName evidence="3">ABC-type xenobiotic transporter</fullName>
        <ecNumber evidence="3">7.6.2.2</ecNumber>
    </recommendedName>
</protein>
<dbReference type="CDD" id="cd18577">
    <property type="entry name" value="ABC_6TM_Pgp_ABCB1_D1_like"/>
    <property type="match status" value="1"/>
</dbReference>
<keyword evidence="9" id="KW-1278">Translocase</keyword>
<dbReference type="GO" id="GO:0017085">
    <property type="term" value="P:response to insecticide"/>
    <property type="evidence" value="ECO:0007669"/>
    <property type="project" value="UniProtKB-ARBA"/>
</dbReference>
<gene>
    <name evidence="17" type="ORF">NEZAVI_LOCUS7147</name>
</gene>
<dbReference type="PANTHER" id="PTHR24222:SF76">
    <property type="entry name" value="MYCOBACTIN IMPORT ATP-BINDING_PERMEASE PROTEIN IRTB"/>
    <property type="match status" value="1"/>
</dbReference>
<evidence type="ECO:0000259" key="16">
    <source>
        <dbReference type="PROSITE" id="PS50929"/>
    </source>
</evidence>
<accession>A0A9P0H8D8</accession>
<dbReference type="EC" id="7.6.2.2" evidence="3"/>
<feature type="domain" description="ABC transmembrane type-1" evidence="16">
    <location>
        <begin position="55"/>
        <end position="378"/>
    </location>
</feature>
<dbReference type="GO" id="GO:0016887">
    <property type="term" value="F:ATP hydrolysis activity"/>
    <property type="evidence" value="ECO:0007669"/>
    <property type="project" value="InterPro"/>
</dbReference>
<evidence type="ECO:0000256" key="14">
    <source>
        <dbReference type="SAM" id="Phobius"/>
    </source>
</evidence>
<dbReference type="InterPro" id="IPR027417">
    <property type="entry name" value="P-loop_NTPase"/>
</dbReference>
<evidence type="ECO:0000256" key="5">
    <source>
        <dbReference type="ARBA" id="ARBA00022692"/>
    </source>
</evidence>
<evidence type="ECO:0000313" key="18">
    <source>
        <dbReference type="Proteomes" id="UP001152798"/>
    </source>
</evidence>
<keyword evidence="6" id="KW-0677">Repeat</keyword>
<feature type="transmembrane region" description="Helical" evidence="14">
    <location>
        <begin position="346"/>
        <end position="366"/>
    </location>
</feature>
<keyword evidence="7" id="KW-0547">Nucleotide-binding</keyword>